<evidence type="ECO:0000313" key="2">
    <source>
        <dbReference type="Proteomes" id="UP000293092"/>
    </source>
</evidence>
<accession>A0ACD2HJ81</accession>
<sequence length="126" mass="14745">MSRFNAWNNMLELSKYEKADKTLIQFVDNTQREKIGEPIEIPIPIMYRLYHLGRAYDFQTMKLLRPNSEMVLDRINILELYAEINFLEQVIKDPIITHFIDVLMPILQSVKDINGAGMVVITPGYK</sequence>
<dbReference type="EMBL" id="PIQJ01000001">
    <property type="protein sequence ID" value="RZQ56585.1"/>
    <property type="molecule type" value="Genomic_DNA"/>
</dbReference>
<evidence type="ECO:0000313" key="1">
    <source>
        <dbReference type="EMBL" id="RZQ56585.1"/>
    </source>
</evidence>
<keyword evidence="2" id="KW-1185">Reference proteome</keyword>
<protein>
    <submittedName>
        <fullName evidence="1">Uncharacterized protein</fullName>
    </submittedName>
</protein>
<gene>
    <name evidence="1" type="ORF">CWI82_04645</name>
</gene>
<name>A0ACD2HJ81_9GAMM</name>
<comment type="caution">
    <text evidence="1">The sequence shown here is derived from an EMBL/GenBank/DDBJ whole genome shotgun (WGS) entry which is preliminary data.</text>
</comment>
<proteinExistence type="predicted"/>
<dbReference type="Proteomes" id="UP000293092">
    <property type="component" value="Unassembled WGS sequence"/>
</dbReference>
<organism evidence="1 2">
    <name type="scientific">Pseudidiomarina tainanensis</name>
    <dbReference type="NCBI Taxonomy" id="502365"/>
    <lineage>
        <taxon>Bacteria</taxon>
        <taxon>Pseudomonadati</taxon>
        <taxon>Pseudomonadota</taxon>
        <taxon>Gammaproteobacteria</taxon>
        <taxon>Alteromonadales</taxon>
        <taxon>Idiomarinaceae</taxon>
        <taxon>Pseudidiomarina</taxon>
    </lineage>
</organism>
<reference evidence="1" key="1">
    <citation type="submission" date="2017-11" db="EMBL/GenBank/DDBJ databases">
        <title>Comparative genomic and phylogenomic analyses of the family Idiomarinaceae.</title>
        <authorList>
            <person name="Liu Y."/>
            <person name="Shao Z."/>
        </authorList>
    </citation>
    <scope>NUCLEOTIDE SEQUENCE</scope>
    <source>
        <strain evidence="1">PIN1</strain>
    </source>
</reference>